<dbReference type="Gene3D" id="1.10.10.1600">
    <property type="entry name" value="Bacterial DNA polymerase III alpha subunit, thumb domain"/>
    <property type="match status" value="1"/>
</dbReference>
<dbReference type="NCBIfam" id="TIGR00594">
    <property type="entry name" value="polc"/>
    <property type="match status" value="1"/>
</dbReference>
<keyword evidence="8" id="KW-0239">DNA-directed DNA polymerase</keyword>
<dbReference type="RefSeq" id="WP_241512537.1">
    <property type="nucleotide sequence ID" value="NZ_JAFEJT020000001.1"/>
</dbReference>
<dbReference type="Gene3D" id="2.40.50.140">
    <property type="entry name" value="Nucleic acid-binding proteins"/>
    <property type="match status" value="1"/>
</dbReference>
<dbReference type="SMART" id="SM00481">
    <property type="entry name" value="POLIIIAc"/>
    <property type="match status" value="1"/>
</dbReference>
<dbReference type="InterPro" id="IPR040982">
    <property type="entry name" value="DNA_pol3_finger"/>
</dbReference>
<evidence type="ECO:0000256" key="8">
    <source>
        <dbReference type="ARBA" id="ARBA00022932"/>
    </source>
</evidence>
<dbReference type="InterPro" id="IPR003141">
    <property type="entry name" value="Pol/His_phosphatase_N"/>
</dbReference>
<keyword evidence="7" id="KW-0235">DNA replication</keyword>
<evidence type="ECO:0000256" key="9">
    <source>
        <dbReference type="ARBA" id="ARBA00049244"/>
    </source>
</evidence>
<evidence type="ECO:0000256" key="3">
    <source>
        <dbReference type="ARBA" id="ARBA00012417"/>
    </source>
</evidence>
<gene>
    <name evidence="11" type="primary">dnaE</name>
    <name evidence="11" type="ORF">JS533_000020</name>
</gene>
<dbReference type="InterPro" id="IPR004013">
    <property type="entry name" value="PHP_dom"/>
</dbReference>
<dbReference type="InterPro" id="IPR004805">
    <property type="entry name" value="DnaE2/DnaE/PolC"/>
</dbReference>
<dbReference type="Pfam" id="PF02811">
    <property type="entry name" value="PHP"/>
    <property type="match status" value="1"/>
</dbReference>
<dbReference type="Proteomes" id="UP000710815">
    <property type="component" value="Unassembled WGS sequence"/>
</dbReference>
<dbReference type="CDD" id="cd12113">
    <property type="entry name" value="PHP_PolIIIA_DnaE3"/>
    <property type="match status" value="1"/>
</dbReference>
<dbReference type="InterPro" id="IPR029460">
    <property type="entry name" value="DNAPol_HHH"/>
</dbReference>
<dbReference type="PANTHER" id="PTHR32294:SF0">
    <property type="entry name" value="DNA POLYMERASE III SUBUNIT ALPHA"/>
    <property type="match status" value="1"/>
</dbReference>
<dbReference type="Pfam" id="PF07733">
    <property type="entry name" value="DNA_pol3_alpha"/>
    <property type="match status" value="1"/>
</dbReference>
<dbReference type="EC" id="2.7.7.7" evidence="3"/>
<dbReference type="InterPro" id="IPR004365">
    <property type="entry name" value="NA-bd_OB_tRNA"/>
</dbReference>
<keyword evidence="6 11" id="KW-0548">Nucleotidyltransferase</keyword>
<evidence type="ECO:0000256" key="6">
    <source>
        <dbReference type="ARBA" id="ARBA00022695"/>
    </source>
</evidence>
<dbReference type="Pfam" id="PF14579">
    <property type="entry name" value="HHH_6"/>
    <property type="match status" value="1"/>
</dbReference>
<keyword evidence="5 11" id="KW-0808">Transferase</keyword>
<organism evidence="11 12">
    <name type="scientific">Bifidobacterium amazonense</name>
    <dbReference type="NCBI Taxonomy" id="2809027"/>
    <lineage>
        <taxon>Bacteria</taxon>
        <taxon>Bacillati</taxon>
        <taxon>Actinomycetota</taxon>
        <taxon>Actinomycetes</taxon>
        <taxon>Bifidobacteriales</taxon>
        <taxon>Bifidobacteriaceae</taxon>
        <taxon>Bifidobacterium</taxon>
    </lineage>
</organism>
<reference evidence="11 12" key="2">
    <citation type="journal article" date="2021" name="Syst. Appl. Microbiol.">
        <title>Phylogenetic classification of ten novel species belonging to the genus Bifidobacterium comprising B. phasiani sp. nov., B. pongonis sp. nov., B. saguinibicoloris sp. nov., B. colobi sp. nov., B. simiiventris sp. nov., B. santillanense sp. nov., B. miconis sp. nov., B. amazonense sp. nov., B. pluvialisilvae sp. nov., and B. miconisargentati sp. nov.</title>
        <authorList>
            <person name="Lugli G.A."/>
            <person name="Calvete-Torre I."/>
            <person name="Alessandri G."/>
            <person name="Milani C."/>
            <person name="Turroni F."/>
            <person name="Laiolo P."/>
            <person name="Ossiprandi M.C."/>
            <person name="Margolles A."/>
            <person name="Ruiz L."/>
            <person name="Ventura M."/>
        </authorList>
    </citation>
    <scope>NUCLEOTIDE SEQUENCE [LARGE SCALE GENOMIC DNA]</scope>
    <source>
        <strain evidence="11 12">MA1</strain>
    </source>
</reference>
<name>A0ABS9VR86_9BIFI</name>
<dbReference type="Pfam" id="PF17657">
    <property type="entry name" value="DNA_pol3_finger"/>
    <property type="match status" value="1"/>
</dbReference>
<evidence type="ECO:0000256" key="7">
    <source>
        <dbReference type="ARBA" id="ARBA00022705"/>
    </source>
</evidence>
<dbReference type="NCBIfam" id="NF004226">
    <property type="entry name" value="PRK05673.1"/>
    <property type="match status" value="1"/>
</dbReference>
<dbReference type="SUPFAM" id="SSF89550">
    <property type="entry name" value="PHP domain-like"/>
    <property type="match status" value="1"/>
</dbReference>
<dbReference type="EMBL" id="JAFEJT020000001">
    <property type="protein sequence ID" value="MCH9274680.1"/>
    <property type="molecule type" value="Genomic_DNA"/>
</dbReference>
<dbReference type="CDD" id="cd04485">
    <property type="entry name" value="DnaE_OBF"/>
    <property type="match status" value="1"/>
</dbReference>
<evidence type="ECO:0000313" key="11">
    <source>
        <dbReference type="EMBL" id="MCH9274680.1"/>
    </source>
</evidence>
<evidence type="ECO:0000256" key="1">
    <source>
        <dbReference type="ARBA" id="ARBA00004496"/>
    </source>
</evidence>
<dbReference type="InterPro" id="IPR041931">
    <property type="entry name" value="DNA_pol3_alpha_thumb_dom"/>
</dbReference>
<comment type="caution">
    <text evidence="11">The sequence shown here is derived from an EMBL/GenBank/DDBJ whole genome shotgun (WGS) entry which is preliminary data.</text>
</comment>
<sequence>MAETGKSFVHLHNHTHYSLLDGASKIPNLVSRVKELGMPAVGITDHGNMHGAYEMWSTAVKAGVKPIIGIEAYVTPETARQDPTRVSWDTNWDPNLDEKHRRRNPEDVSGGGVITHLTMWAENDEGLVNLMKASSVANLEGRVMRYPRMDKEVLATYSKGVIASSGCPSGIIQTRLRLGQFDEALRAAGELQDIFGRDNFFIELMDHGLKIETQVTDDLLTIAKKLNAPLLATNDSHYVHEADRDAQDAMLCINSGDTLDNPDRFKFDGSGYYIKSAEEMRELFKDLPEACDNTLEIAERCNVMFDDNEDGAFMPQFACPEGWDETSLFLKKVEEGLEKRYDGNPPIEVLKQADYECGVICQMQFCGYFLVVADYINWAKTHGVMVGPGRGSAAGAMVAYAMGITELDPLKHGLIFERFLNPERVSLPDIDVDFDPDGRARVLEYVADKYGHDKVAQCVIYGTIKTKQALKDSARIMGYDFSMGDTVTKALPPAETGGKDISLHDIFDPNAKRYAEAREYRELYDSNPDVKRITEEAKGIEGLIRQTGVHACATIMGSEPITDTSPLLERVDGTVTTTFEYHTCETLGLVKMDFLGLSNLTIIRDTIRNIEQNGKGRIDHTKIPLDDKPTYDLLSRGDTLGVFQLDGDGMRALLRTLKPTNFNDISALIALYRPGPMSMESHTNYAKRKNGLQKITPIHPELDEPLKQVLDETYGLIIYQEQVQSAARILAGYSLGKADVLRRAMGKKKPEVLAKEKVPFFAGMKEHGYSEQAAEAIWEILVPFSGYAFNKAHSAAYGLISYWTAYLKTHYPVEFMAALLQGASTNKDKTALYLGEARRMGIQVLSPDVNESVFEYSAVGDVVRFGLGAIRNVGEAPVKDIIAERSGPRGKYVNFMDFVRRVPLTALNRRMIESLIKAGAFDSIDPNRRALFTIHEAAIDSVVGIKRKQAEGQFDLFSDDEDGGMEAMGDAAVNVPDIEEWDKKTKLNFEREMLGLYVSDHPLSGMQAVLAGLREMSIAHLIDRAKTMGDGQQVTIAGLITGVDRRVSKKGNPWAIVTVEDMESSIQCMFFGKVYEAAMADLAVDQIVQIRGTAEVRDETVSMRATEMQVPTLEAADERPLLITLPQMALGRGNVNRLAQVLHSHPGTCEVRLAVMDDDGNAQVLTFGDRFRVRRDTALFAEIKILFGPSCLPAA</sequence>
<dbReference type="InterPro" id="IPR016195">
    <property type="entry name" value="Pol/histidinol_Pase-like"/>
</dbReference>
<dbReference type="PANTHER" id="PTHR32294">
    <property type="entry name" value="DNA POLYMERASE III SUBUNIT ALPHA"/>
    <property type="match status" value="1"/>
</dbReference>
<comment type="catalytic activity">
    <reaction evidence="9">
        <text>DNA(n) + a 2'-deoxyribonucleoside 5'-triphosphate = DNA(n+1) + diphosphate</text>
        <dbReference type="Rhea" id="RHEA:22508"/>
        <dbReference type="Rhea" id="RHEA-COMP:17339"/>
        <dbReference type="Rhea" id="RHEA-COMP:17340"/>
        <dbReference type="ChEBI" id="CHEBI:33019"/>
        <dbReference type="ChEBI" id="CHEBI:61560"/>
        <dbReference type="ChEBI" id="CHEBI:173112"/>
        <dbReference type="EC" id="2.7.7.7"/>
    </reaction>
</comment>
<comment type="subcellular location">
    <subcellularLocation>
        <location evidence="1">Cytoplasm</location>
    </subcellularLocation>
</comment>
<evidence type="ECO:0000313" key="12">
    <source>
        <dbReference type="Proteomes" id="UP000710815"/>
    </source>
</evidence>
<dbReference type="Gene3D" id="3.20.20.140">
    <property type="entry name" value="Metal-dependent hydrolases"/>
    <property type="match status" value="1"/>
</dbReference>
<dbReference type="Gene3D" id="1.10.150.870">
    <property type="match status" value="1"/>
</dbReference>
<comment type="similarity">
    <text evidence="2">Belongs to the DNA polymerase type-C family. DnaE subfamily.</text>
</comment>
<accession>A0ABS9VR86</accession>
<dbReference type="GO" id="GO:0003887">
    <property type="term" value="F:DNA-directed DNA polymerase activity"/>
    <property type="evidence" value="ECO:0007669"/>
    <property type="project" value="UniProtKB-EC"/>
</dbReference>
<evidence type="ECO:0000256" key="5">
    <source>
        <dbReference type="ARBA" id="ARBA00022679"/>
    </source>
</evidence>
<proteinExistence type="inferred from homology"/>
<feature type="domain" description="Polymerase/histidinol phosphatase N-terminal" evidence="10">
    <location>
        <begin position="9"/>
        <end position="76"/>
    </location>
</feature>
<evidence type="ECO:0000256" key="4">
    <source>
        <dbReference type="ARBA" id="ARBA00019114"/>
    </source>
</evidence>
<protein>
    <recommendedName>
        <fullName evidence="4">DNA polymerase III subunit alpha</fullName>
        <ecNumber evidence="3">2.7.7.7</ecNumber>
    </recommendedName>
</protein>
<dbReference type="InterPro" id="IPR012340">
    <property type="entry name" value="NA-bd_OB-fold"/>
</dbReference>
<evidence type="ECO:0000259" key="10">
    <source>
        <dbReference type="SMART" id="SM00481"/>
    </source>
</evidence>
<dbReference type="Pfam" id="PF01336">
    <property type="entry name" value="tRNA_anti-codon"/>
    <property type="match status" value="1"/>
</dbReference>
<evidence type="ECO:0000256" key="2">
    <source>
        <dbReference type="ARBA" id="ARBA00009496"/>
    </source>
</evidence>
<reference evidence="11 12" key="1">
    <citation type="journal article" date="2021" name="Environ. Microbiol.">
        <title>Genetic insights into the dark matter of the mammalian gut microbiota through targeted genome reconstruction.</title>
        <authorList>
            <person name="Lugli G.A."/>
            <person name="Alessandri G."/>
            <person name="Milani C."/>
            <person name="Viappiani A."/>
            <person name="Fontana F."/>
            <person name="Tarracchini C."/>
            <person name="Mancabelli L."/>
            <person name="Argentini C."/>
            <person name="Ruiz L."/>
            <person name="Margolles A."/>
            <person name="van Sinderen D."/>
            <person name="Turroni F."/>
            <person name="Ventura M."/>
        </authorList>
    </citation>
    <scope>NUCLEOTIDE SEQUENCE [LARGE SCALE GENOMIC DNA]</scope>
    <source>
        <strain evidence="11 12">MA1</strain>
    </source>
</reference>
<dbReference type="InterPro" id="IPR011708">
    <property type="entry name" value="DNA_pol3_alpha_NTPase_dom"/>
</dbReference>
<keyword evidence="12" id="KW-1185">Reference proteome</keyword>